<proteinExistence type="predicted"/>
<evidence type="ECO:0000313" key="3">
    <source>
        <dbReference type="Proteomes" id="UP000316621"/>
    </source>
</evidence>
<protein>
    <submittedName>
        <fullName evidence="2">Uncharacterized protein</fullName>
    </submittedName>
</protein>
<accession>A0A4Y7K4P9</accession>
<dbReference type="Proteomes" id="UP000316621">
    <property type="component" value="Chromosome 6"/>
</dbReference>
<sequence>MEFHKVIKEEETVATNRSHSKHGYMDLGPGQRNEDGHQRNRMKQMTQKQVDMEHKVQRSLVKRAREEEEQRWTINQKDKPGYFIQ</sequence>
<evidence type="ECO:0000256" key="1">
    <source>
        <dbReference type="SAM" id="MobiDB-lite"/>
    </source>
</evidence>
<name>A0A4Y7K4P9_PAPSO</name>
<feature type="compositionally biased region" description="Basic and acidic residues" evidence="1">
    <location>
        <begin position="1"/>
        <end position="11"/>
    </location>
</feature>
<reference evidence="2 3" key="1">
    <citation type="journal article" date="2018" name="Science">
        <title>The opium poppy genome and morphinan production.</title>
        <authorList>
            <person name="Guo L."/>
            <person name="Winzer T."/>
            <person name="Yang X."/>
            <person name="Li Y."/>
            <person name="Ning Z."/>
            <person name="He Z."/>
            <person name="Teodor R."/>
            <person name="Lu Y."/>
            <person name="Bowser T.A."/>
            <person name="Graham I.A."/>
            <person name="Ye K."/>
        </authorList>
    </citation>
    <scope>NUCLEOTIDE SEQUENCE [LARGE SCALE GENOMIC DNA]</scope>
    <source>
        <strain evidence="3">cv. HN1</strain>
        <tissue evidence="2">Leaves</tissue>
    </source>
</reference>
<evidence type="ECO:0000313" key="2">
    <source>
        <dbReference type="EMBL" id="RZC67806.1"/>
    </source>
</evidence>
<dbReference type="AlphaFoldDB" id="A0A4Y7K4P9"/>
<dbReference type="Gramene" id="RZC67806">
    <property type="protein sequence ID" value="RZC67806"/>
    <property type="gene ID" value="C5167_011499"/>
</dbReference>
<organism evidence="2 3">
    <name type="scientific">Papaver somniferum</name>
    <name type="common">Opium poppy</name>
    <dbReference type="NCBI Taxonomy" id="3469"/>
    <lineage>
        <taxon>Eukaryota</taxon>
        <taxon>Viridiplantae</taxon>
        <taxon>Streptophyta</taxon>
        <taxon>Embryophyta</taxon>
        <taxon>Tracheophyta</taxon>
        <taxon>Spermatophyta</taxon>
        <taxon>Magnoliopsida</taxon>
        <taxon>Ranunculales</taxon>
        <taxon>Papaveraceae</taxon>
        <taxon>Papaveroideae</taxon>
        <taxon>Papaver</taxon>
    </lineage>
</organism>
<gene>
    <name evidence="2" type="ORF">C5167_011499</name>
</gene>
<dbReference type="EMBL" id="CM010720">
    <property type="protein sequence ID" value="RZC67806.1"/>
    <property type="molecule type" value="Genomic_DNA"/>
</dbReference>
<feature type="region of interest" description="Disordered" evidence="1">
    <location>
        <begin position="1"/>
        <end position="55"/>
    </location>
</feature>
<keyword evidence="3" id="KW-1185">Reference proteome</keyword>